<dbReference type="SMART" id="SM00504">
    <property type="entry name" value="Ubox"/>
    <property type="match status" value="1"/>
</dbReference>
<gene>
    <name evidence="3" type="ORF">DNTS_029962</name>
</gene>
<accession>A0A553PXT1</accession>
<comment type="caution">
    <text evidence="3">The sequence shown here is derived from an EMBL/GenBank/DDBJ whole genome shotgun (WGS) entry which is preliminary data.</text>
</comment>
<dbReference type="PROSITE" id="PS50105">
    <property type="entry name" value="SAM_DOMAIN"/>
    <property type="match status" value="1"/>
</dbReference>
<dbReference type="InterPro" id="IPR013083">
    <property type="entry name" value="Znf_RING/FYVE/PHD"/>
</dbReference>
<dbReference type="SUPFAM" id="SSF47769">
    <property type="entry name" value="SAM/Pointed domain"/>
    <property type="match status" value="1"/>
</dbReference>
<dbReference type="PANTHER" id="PTHR46573">
    <property type="entry name" value="WD REPEAT, SAM AND U-BOX DOMAIN-CONTAINING PROTEIN 1"/>
    <property type="match status" value="1"/>
</dbReference>
<dbReference type="InterPro" id="IPR013761">
    <property type="entry name" value="SAM/pointed_sf"/>
</dbReference>
<sequence length="231" mass="26193">MPNRFQMNRLQFQASQLHTLSESAHQRAAESDWRPSLHQNELGSSQEALHCVYVRNSDRNLMNSLLIVISHEKPSNSRTSRGRSALMVSEWSEEDVLSWLQEEGLEAVADIFTSNNIDGGELLSLTKETLSSDLHIESLGLRSKIMKKIEELKMAPVSNGTPDEFLCPITREIMKDPVIAADGYSYERDAIESWIKTKSRTSPMTNLPLQTTLLTPNRTLKMAIFRWSTSQ</sequence>
<keyword evidence="4" id="KW-1185">Reference proteome</keyword>
<name>A0A553PXT1_9TELE</name>
<protein>
    <recommendedName>
        <fullName evidence="5">WD repeat, SAM and U-box domain-containing protein 1</fullName>
    </recommendedName>
</protein>
<dbReference type="OrthoDB" id="10064100at2759"/>
<dbReference type="Gene3D" id="1.10.150.50">
    <property type="entry name" value="Transcription Factor, Ets-1"/>
    <property type="match status" value="1"/>
</dbReference>
<dbReference type="InterPro" id="IPR052085">
    <property type="entry name" value="WD-SAM-U-box"/>
</dbReference>
<dbReference type="Pfam" id="PF07647">
    <property type="entry name" value="SAM_2"/>
    <property type="match status" value="1"/>
</dbReference>
<dbReference type="GO" id="GO:0004842">
    <property type="term" value="F:ubiquitin-protein transferase activity"/>
    <property type="evidence" value="ECO:0007669"/>
    <property type="project" value="InterPro"/>
</dbReference>
<dbReference type="EMBL" id="SRMA01026552">
    <property type="protein sequence ID" value="TRY82478.1"/>
    <property type="molecule type" value="Genomic_DNA"/>
</dbReference>
<dbReference type="Pfam" id="PF04564">
    <property type="entry name" value="U-box"/>
    <property type="match status" value="1"/>
</dbReference>
<dbReference type="GO" id="GO:0016567">
    <property type="term" value="P:protein ubiquitination"/>
    <property type="evidence" value="ECO:0007669"/>
    <property type="project" value="InterPro"/>
</dbReference>
<dbReference type="CDD" id="cd16655">
    <property type="entry name" value="RING-Ubox_WDSUB1-like"/>
    <property type="match status" value="1"/>
</dbReference>
<dbReference type="Gene3D" id="3.30.40.10">
    <property type="entry name" value="Zinc/RING finger domain, C3HC4 (zinc finger)"/>
    <property type="match status" value="1"/>
</dbReference>
<dbReference type="InterPro" id="IPR001660">
    <property type="entry name" value="SAM"/>
</dbReference>
<reference evidence="3 4" key="1">
    <citation type="journal article" date="2019" name="Sci. Data">
        <title>Hybrid genome assembly and annotation of Danionella translucida.</title>
        <authorList>
            <person name="Kadobianskyi M."/>
            <person name="Schulze L."/>
            <person name="Schuelke M."/>
            <person name="Judkewitz B."/>
        </authorList>
    </citation>
    <scope>NUCLEOTIDE SEQUENCE [LARGE SCALE GENOMIC DNA]</scope>
    <source>
        <strain evidence="3 4">Bolton</strain>
    </source>
</reference>
<dbReference type="SUPFAM" id="SSF57850">
    <property type="entry name" value="RING/U-box"/>
    <property type="match status" value="1"/>
</dbReference>
<dbReference type="InterPro" id="IPR003613">
    <property type="entry name" value="Ubox_domain"/>
</dbReference>
<feature type="domain" description="U-box" evidence="2">
    <location>
        <begin position="160"/>
        <end position="231"/>
    </location>
</feature>
<evidence type="ECO:0000259" key="2">
    <source>
        <dbReference type="PROSITE" id="PS51698"/>
    </source>
</evidence>
<dbReference type="PROSITE" id="PS51698">
    <property type="entry name" value="U_BOX"/>
    <property type="match status" value="1"/>
</dbReference>
<dbReference type="AlphaFoldDB" id="A0A553PXT1"/>
<feature type="domain" description="SAM" evidence="1">
    <location>
        <begin position="91"/>
        <end position="155"/>
    </location>
</feature>
<evidence type="ECO:0000259" key="1">
    <source>
        <dbReference type="PROSITE" id="PS50105"/>
    </source>
</evidence>
<organism evidence="3 4">
    <name type="scientific">Danionella cerebrum</name>
    <dbReference type="NCBI Taxonomy" id="2873325"/>
    <lineage>
        <taxon>Eukaryota</taxon>
        <taxon>Metazoa</taxon>
        <taxon>Chordata</taxon>
        <taxon>Craniata</taxon>
        <taxon>Vertebrata</taxon>
        <taxon>Euteleostomi</taxon>
        <taxon>Actinopterygii</taxon>
        <taxon>Neopterygii</taxon>
        <taxon>Teleostei</taxon>
        <taxon>Ostariophysi</taxon>
        <taxon>Cypriniformes</taxon>
        <taxon>Danionidae</taxon>
        <taxon>Danioninae</taxon>
        <taxon>Danionella</taxon>
    </lineage>
</organism>
<dbReference type="SMART" id="SM00454">
    <property type="entry name" value="SAM"/>
    <property type="match status" value="1"/>
</dbReference>
<evidence type="ECO:0008006" key="5">
    <source>
        <dbReference type="Google" id="ProtNLM"/>
    </source>
</evidence>
<proteinExistence type="predicted"/>
<dbReference type="Proteomes" id="UP000316079">
    <property type="component" value="Unassembled WGS sequence"/>
</dbReference>
<evidence type="ECO:0000313" key="3">
    <source>
        <dbReference type="EMBL" id="TRY82478.1"/>
    </source>
</evidence>
<evidence type="ECO:0000313" key="4">
    <source>
        <dbReference type="Proteomes" id="UP000316079"/>
    </source>
</evidence>
<dbReference type="PANTHER" id="PTHR46573:SF1">
    <property type="entry name" value="WD REPEAT, SAM AND U-BOX DOMAIN-CONTAINING PROTEIN 1"/>
    <property type="match status" value="1"/>
</dbReference>